<gene>
    <name evidence="2" type="ORF">LCGC14_0923850</name>
</gene>
<evidence type="ECO:0000259" key="1">
    <source>
        <dbReference type="Pfam" id="PF22090"/>
    </source>
</evidence>
<feature type="domain" description="Gins51 C-terminal" evidence="1">
    <location>
        <begin position="168"/>
        <end position="215"/>
    </location>
</feature>
<dbReference type="EMBL" id="LAZR01003134">
    <property type="protein sequence ID" value="KKN21587.1"/>
    <property type="molecule type" value="Genomic_DNA"/>
</dbReference>
<organism evidence="2">
    <name type="scientific">marine sediment metagenome</name>
    <dbReference type="NCBI Taxonomy" id="412755"/>
    <lineage>
        <taxon>unclassified sequences</taxon>
        <taxon>metagenomes</taxon>
        <taxon>ecological metagenomes</taxon>
    </lineage>
</organism>
<protein>
    <recommendedName>
        <fullName evidence="1">Gins51 C-terminal domain-containing protein</fullName>
    </recommendedName>
</protein>
<reference evidence="2" key="1">
    <citation type="journal article" date="2015" name="Nature">
        <title>Complex archaea that bridge the gap between prokaryotes and eukaryotes.</title>
        <authorList>
            <person name="Spang A."/>
            <person name="Saw J.H."/>
            <person name="Jorgensen S.L."/>
            <person name="Zaremba-Niedzwiedzka K."/>
            <person name="Martijn J."/>
            <person name="Lind A.E."/>
            <person name="van Eijk R."/>
            <person name="Schleper C."/>
            <person name="Guy L."/>
            <person name="Ettema T.J."/>
        </authorList>
    </citation>
    <scope>NUCLEOTIDE SEQUENCE</scope>
</reference>
<dbReference type="InterPro" id="IPR054314">
    <property type="entry name" value="Gins51_C"/>
</dbReference>
<accession>A0A0F9PAN8</accession>
<comment type="caution">
    <text evidence="2">The sequence shown here is derived from an EMBL/GenBank/DDBJ whole genome shotgun (WGS) entry which is preliminary data.</text>
</comment>
<dbReference type="Pfam" id="PF22090">
    <property type="entry name" value="Gins51_C"/>
    <property type="match status" value="1"/>
</dbReference>
<dbReference type="Gene3D" id="3.40.5.50">
    <property type="match status" value="1"/>
</dbReference>
<sequence length="218" mass="25751">MDLTKDYEKLYNHWLQEFQQLDLTILTQEMFYDYTQIVTQINNYQVETNDILKEQLLKSYKDNITFLFNDFLKIRKVKTINSALALKEIDLDKVIEAEKLLFQNLIGAIKGYKKIKAIAIYEEEEKLKSTNLIVPKEDKTAEKHQSDESISQEELTKYKILDEEINYILVRFLKRSPPLVGIDLINYGPFEKEDIVNLPLKNAKILIYEKFAEEIELS</sequence>
<evidence type="ECO:0000313" key="2">
    <source>
        <dbReference type="EMBL" id="KKN21587.1"/>
    </source>
</evidence>
<name>A0A0F9PAN8_9ZZZZ</name>
<dbReference type="CDD" id="cd21695">
    <property type="entry name" value="GINS_B_archaea_Gins51"/>
    <property type="match status" value="1"/>
</dbReference>
<proteinExistence type="predicted"/>
<dbReference type="AlphaFoldDB" id="A0A0F9PAN8"/>